<feature type="domain" description="Plastid lipid-associated protein/fibrillin conserved" evidence="4">
    <location>
        <begin position="73"/>
        <end position="255"/>
    </location>
</feature>
<dbReference type="InterPro" id="IPR006843">
    <property type="entry name" value="PAP/fibrillin_dom"/>
</dbReference>
<dbReference type="AlphaFoldDB" id="A0A921QRT3"/>
<proteinExistence type="predicted"/>
<dbReference type="InterPro" id="IPR039633">
    <property type="entry name" value="PAP"/>
</dbReference>
<evidence type="ECO:0000256" key="3">
    <source>
        <dbReference type="ARBA" id="ARBA00022946"/>
    </source>
</evidence>
<evidence type="ECO:0000256" key="1">
    <source>
        <dbReference type="ARBA" id="ARBA00004474"/>
    </source>
</evidence>
<reference evidence="5" key="2">
    <citation type="submission" date="2020-10" db="EMBL/GenBank/DDBJ databases">
        <authorList>
            <person name="Cooper E.A."/>
            <person name="Brenton Z.W."/>
            <person name="Flinn B.S."/>
            <person name="Jenkins J."/>
            <person name="Shu S."/>
            <person name="Flowers D."/>
            <person name="Luo F."/>
            <person name="Wang Y."/>
            <person name="Xia P."/>
            <person name="Barry K."/>
            <person name="Daum C."/>
            <person name="Lipzen A."/>
            <person name="Yoshinaga Y."/>
            <person name="Schmutz J."/>
            <person name="Saski C."/>
            <person name="Vermerris W."/>
            <person name="Kresovich S."/>
        </authorList>
    </citation>
    <scope>NUCLEOTIDE SEQUENCE</scope>
</reference>
<accession>A0A921QRT3</accession>
<keyword evidence="2" id="KW-0934">Plastid</keyword>
<name>A0A921QRT3_SORBI</name>
<comment type="caution">
    <text evidence="5">The sequence shown here is derived from an EMBL/GenBank/DDBJ whole genome shotgun (WGS) entry which is preliminary data.</text>
</comment>
<dbReference type="Pfam" id="PF04755">
    <property type="entry name" value="PAP_fibrillin"/>
    <property type="match status" value="1"/>
</dbReference>
<sequence>MAATVLFPPAAQCRHRATATTSGRGGGALPSHCALLLLPPRHRRRRRGSVRAVPPEQSSLPAAAAVYGSAGDVKAALYGALEGANRGIFGMTSAKRSEIHALVELLESSNPTPEPTAKLQDKVDGCWKLIYSTISILGKKRTKLGLRDFISLGDFLQIIDVKEEKAVNVIEFSARALKILSGKLTIEASYSVTSQTRVDIKLQSSTITPEQLMNIFQKNYDMLLDIFNPEGWLEITYVDESLRIGRDDKENIFVLERADPSEV</sequence>
<dbReference type="OrthoDB" id="201321at2759"/>
<dbReference type="Gramene" id="EES10796">
    <property type="protein sequence ID" value="EES10796"/>
    <property type="gene ID" value="SORBI_3006G077400"/>
</dbReference>
<keyword evidence="3" id="KW-0809">Transit peptide</keyword>
<dbReference type="GO" id="GO:0010236">
    <property type="term" value="P:plastoquinone biosynthetic process"/>
    <property type="evidence" value="ECO:0007669"/>
    <property type="project" value="EnsemblPlants"/>
</dbReference>
<gene>
    <name evidence="5" type="ORF">BDA96_06G085100</name>
</gene>
<comment type="subcellular location">
    <subcellularLocation>
        <location evidence="1">Plastid</location>
    </subcellularLocation>
</comment>
<protein>
    <recommendedName>
        <fullName evidence="4">Plastid lipid-associated protein/fibrillin conserved domain-containing protein</fullName>
    </recommendedName>
</protein>
<dbReference type="PANTHER" id="PTHR31906">
    <property type="entry name" value="PLASTID-LIPID-ASSOCIATED PROTEIN 4, CHLOROPLASTIC-RELATED"/>
    <property type="match status" value="1"/>
</dbReference>
<dbReference type="Proteomes" id="UP000807115">
    <property type="component" value="Chromosome 6"/>
</dbReference>
<evidence type="ECO:0000313" key="6">
    <source>
        <dbReference type="Proteomes" id="UP000807115"/>
    </source>
</evidence>
<evidence type="ECO:0000313" key="5">
    <source>
        <dbReference type="EMBL" id="KAG0525765.1"/>
    </source>
</evidence>
<evidence type="ECO:0000256" key="2">
    <source>
        <dbReference type="ARBA" id="ARBA00022640"/>
    </source>
</evidence>
<evidence type="ECO:0000259" key="4">
    <source>
        <dbReference type="Pfam" id="PF04755"/>
    </source>
</evidence>
<dbReference type="GO" id="GO:0009570">
    <property type="term" value="C:chloroplast stroma"/>
    <property type="evidence" value="ECO:0007669"/>
    <property type="project" value="EnsemblPlants"/>
</dbReference>
<dbReference type="KEGG" id="sbi:8073023"/>
<organism evidence="5 6">
    <name type="scientific">Sorghum bicolor</name>
    <name type="common">Sorghum</name>
    <name type="synonym">Sorghum vulgare</name>
    <dbReference type="NCBI Taxonomy" id="4558"/>
    <lineage>
        <taxon>Eukaryota</taxon>
        <taxon>Viridiplantae</taxon>
        <taxon>Streptophyta</taxon>
        <taxon>Embryophyta</taxon>
        <taxon>Tracheophyta</taxon>
        <taxon>Spermatophyta</taxon>
        <taxon>Magnoliopsida</taxon>
        <taxon>Liliopsida</taxon>
        <taxon>Poales</taxon>
        <taxon>Poaceae</taxon>
        <taxon>PACMAD clade</taxon>
        <taxon>Panicoideae</taxon>
        <taxon>Andropogonodae</taxon>
        <taxon>Andropogoneae</taxon>
        <taxon>Sorghinae</taxon>
        <taxon>Sorghum</taxon>
    </lineage>
</organism>
<reference evidence="5" key="1">
    <citation type="journal article" date="2019" name="BMC Genomics">
        <title>A new reference genome for Sorghum bicolor reveals high levels of sequence similarity between sweet and grain genotypes: implications for the genetics of sugar metabolism.</title>
        <authorList>
            <person name="Cooper E.A."/>
            <person name="Brenton Z.W."/>
            <person name="Flinn B.S."/>
            <person name="Jenkins J."/>
            <person name="Shu S."/>
            <person name="Flowers D."/>
            <person name="Luo F."/>
            <person name="Wang Y."/>
            <person name="Xia P."/>
            <person name="Barry K."/>
            <person name="Daum C."/>
            <person name="Lipzen A."/>
            <person name="Yoshinaga Y."/>
            <person name="Schmutz J."/>
            <person name="Saski C."/>
            <person name="Vermerris W."/>
            <person name="Kresovich S."/>
        </authorList>
    </citation>
    <scope>NUCLEOTIDE SEQUENCE</scope>
</reference>
<dbReference type="EMBL" id="CM027685">
    <property type="protein sequence ID" value="KAG0525765.1"/>
    <property type="molecule type" value="Genomic_DNA"/>
</dbReference>
<dbReference type="OMA" id="WLDITYV"/>